<name>A0ABQ7K8X6_9FUNG</name>
<organism evidence="2 3">
    <name type="scientific">Linnemannia gamsii</name>
    <dbReference type="NCBI Taxonomy" id="64522"/>
    <lineage>
        <taxon>Eukaryota</taxon>
        <taxon>Fungi</taxon>
        <taxon>Fungi incertae sedis</taxon>
        <taxon>Mucoromycota</taxon>
        <taxon>Mortierellomycotina</taxon>
        <taxon>Mortierellomycetes</taxon>
        <taxon>Mortierellales</taxon>
        <taxon>Mortierellaceae</taxon>
        <taxon>Linnemannia</taxon>
    </lineage>
</organism>
<proteinExistence type="predicted"/>
<dbReference type="EMBL" id="JAAAIM010000145">
    <property type="protein sequence ID" value="KAG0293747.1"/>
    <property type="molecule type" value="Genomic_DNA"/>
</dbReference>
<accession>A0ABQ7K8X6</accession>
<feature type="region of interest" description="Disordered" evidence="1">
    <location>
        <begin position="167"/>
        <end position="211"/>
    </location>
</feature>
<comment type="caution">
    <text evidence="2">The sequence shown here is derived from an EMBL/GenBank/DDBJ whole genome shotgun (WGS) entry which is preliminary data.</text>
</comment>
<feature type="compositionally biased region" description="Basic and acidic residues" evidence="1">
    <location>
        <begin position="739"/>
        <end position="762"/>
    </location>
</feature>
<evidence type="ECO:0000256" key="1">
    <source>
        <dbReference type="SAM" id="MobiDB-lite"/>
    </source>
</evidence>
<keyword evidence="3" id="KW-1185">Reference proteome</keyword>
<feature type="region of interest" description="Disordered" evidence="1">
    <location>
        <begin position="578"/>
        <end position="601"/>
    </location>
</feature>
<evidence type="ECO:0000313" key="3">
    <source>
        <dbReference type="Proteomes" id="UP001194696"/>
    </source>
</evidence>
<evidence type="ECO:0000313" key="2">
    <source>
        <dbReference type="EMBL" id="KAG0293747.1"/>
    </source>
</evidence>
<dbReference type="Proteomes" id="UP001194696">
    <property type="component" value="Unassembled WGS sequence"/>
</dbReference>
<feature type="region of interest" description="Disordered" evidence="1">
    <location>
        <begin position="739"/>
        <end position="771"/>
    </location>
</feature>
<sequence length="899" mass="102091">MDTTHLNEPLPPRPPSTVAPLPPECLEIILAYLQHDLASLHKLLFVSRQFFQLTVRVLYKNPFGLAAIADSASGNPQVSNSPHGWSKFLERTKLLSRLLFQNLQIRPLAPTPRMTTPKASILDDSAGLEHIEPLIPPVENPVWSRQKSSLEVPNDWSASMTLAPTSYFDNEDTSNSEKHPGLDPSADLMSFEDDWPSNASNANSSNTNRLKGDNKTGLLMNYFYFYTHHDHRSIGFILREIYPGAGRREYDKYLAEIEQAILQHNPKQIESIYIQTPSVVVPYLHAHMEQFELLSTIKLRDPVWSVQELEMVYNFLKDHAAMFPAARAQRPEDDDSRYDDSQERQQIVSLRRGVHGRKAAIRHVTYATSRNMWDDARLSGQAFDPLQLILALGPGLESIDSVYWNRTELSQLDALDVRSLRSLRIGFVTTPHIDHSFSRPEFLSRCRQLHSLDVFSSSGDMFSWAVHDWNNNERAKARLKASIGTGNHGTTLDPQLYPWLQGMNLSGPERPKPARPLVRLAHLRVHGTTDHAVFDILRDALYSFRTTLRVLEAVSDIEYAAGGGEWLDQAEDLLAGKPLSESKGRKGGGQELRQQQQQAINGAPPVQEMDDEDCYNLLSSIAVGSLFIQWKVPSLTELDLTGPIASVFDVESLRYMPNLRNLTFSIITYTSTSIARNRLYRGPSRTLRRGDNCIRGEDNPRRCDMTLLPIVTGPALRRVMIRGPWPEITDESLQRMIETTRVDSNNRDLERSDDDRGYHGGDENDNDNIEEDTWGNRLYELSIMDNPRVTMQGMIRLAQQMDQLQVMGMSLTLPAANTSYRHVTEASDMHRYHYRKTGGSTRYKYLQEPSTAMEDVDATARKMLLKARIKLPWIDLGPEAKHLGRRARPDGYLSRGWNM</sequence>
<reference evidence="2 3" key="1">
    <citation type="journal article" date="2020" name="Fungal Divers.">
        <title>Resolving the Mortierellaceae phylogeny through synthesis of multi-gene phylogenetics and phylogenomics.</title>
        <authorList>
            <person name="Vandepol N."/>
            <person name="Liber J."/>
            <person name="Desiro A."/>
            <person name="Na H."/>
            <person name="Kennedy M."/>
            <person name="Barry K."/>
            <person name="Grigoriev I.V."/>
            <person name="Miller A.N."/>
            <person name="O'Donnell K."/>
            <person name="Stajich J.E."/>
            <person name="Bonito G."/>
        </authorList>
    </citation>
    <scope>NUCLEOTIDE SEQUENCE [LARGE SCALE GENOMIC DNA]</scope>
    <source>
        <strain evidence="2 3">AD045</strain>
    </source>
</reference>
<evidence type="ECO:0008006" key="4">
    <source>
        <dbReference type="Google" id="ProtNLM"/>
    </source>
</evidence>
<feature type="compositionally biased region" description="Low complexity" evidence="1">
    <location>
        <begin position="197"/>
        <end position="206"/>
    </location>
</feature>
<gene>
    <name evidence="2" type="ORF">BGZ96_002389</name>
</gene>
<protein>
    <recommendedName>
        <fullName evidence="4">F-box domain-containing protein</fullName>
    </recommendedName>
</protein>